<dbReference type="InterPro" id="IPR012340">
    <property type="entry name" value="NA-bd_OB-fold"/>
</dbReference>
<dbReference type="InterPro" id="IPR029063">
    <property type="entry name" value="SAM-dependent_MTases_sf"/>
</dbReference>
<dbReference type="InterPro" id="IPR010280">
    <property type="entry name" value="U5_MeTrfase_fam"/>
</dbReference>
<evidence type="ECO:0000313" key="9">
    <source>
        <dbReference type="Proteomes" id="UP000006833"/>
    </source>
</evidence>
<dbReference type="STRING" id="398580.Dshi_3492"/>
<feature type="binding site" evidence="6">
    <location>
        <position position="293"/>
    </location>
    <ligand>
        <name>S-adenosyl-L-methionine</name>
        <dbReference type="ChEBI" id="CHEBI:59789"/>
    </ligand>
</feature>
<dbReference type="OrthoDB" id="9804590at2"/>
<evidence type="ECO:0000256" key="2">
    <source>
        <dbReference type="ARBA" id="ARBA00022603"/>
    </source>
</evidence>
<evidence type="ECO:0000256" key="7">
    <source>
        <dbReference type="PROSITE-ProRule" id="PRU10015"/>
    </source>
</evidence>
<feature type="binding site" evidence="6">
    <location>
        <position position="341"/>
    </location>
    <ligand>
        <name>S-adenosyl-L-methionine</name>
        <dbReference type="ChEBI" id="CHEBI:59789"/>
    </ligand>
</feature>
<evidence type="ECO:0000256" key="3">
    <source>
        <dbReference type="ARBA" id="ARBA00022679"/>
    </source>
</evidence>
<accession>A8LPG0</accession>
<dbReference type="InterPro" id="IPR030390">
    <property type="entry name" value="MeTrfase_TrmA_AS"/>
</dbReference>
<dbReference type="Gene3D" id="3.40.50.150">
    <property type="entry name" value="Vaccinia Virus protein VP39"/>
    <property type="match status" value="1"/>
</dbReference>
<keyword evidence="2 6" id="KW-0489">Methyltransferase</keyword>
<keyword evidence="1" id="KW-0408">Iron</keyword>
<gene>
    <name evidence="8" type="primary">rumA</name>
    <name evidence="8" type="ordered locus">Dshi_3492</name>
</gene>
<keyword evidence="3 6" id="KW-0808">Transferase</keyword>
<keyword evidence="1" id="KW-0479">Metal-binding</keyword>
<dbReference type="SUPFAM" id="SSF53335">
    <property type="entry name" value="S-adenosyl-L-methionine-dependent methyltransferases"/>
    <property type="match status" value="1"/>
</dbReference>
<feature type="active site" evidence="7">
    <location>
        <position position="367"/>
    </location>
</feature>
<dbReference type="Gene3D" id="2.40.50.1070">
    <property type="match status" value="1"/>
</dbReference>
<keyword evidence="9" id="KW-1185">Reference proteome</keyword>
<dbReference type="EC" id="2.1.1.-" evidence="8"/>
<evidence type="ECO:0000256" key="1">
    <source>
        <dbReference type="ARBA" id="ARBA00022485"/>
    </source>
</evidence>
<reference evidence="9" key="1">
    <citation type="journal article" date="2010" name="ISME J.">
        <title>The complete genome sequence of the algal symbiont Dinoroseobacter shibae: a hitchhiker's guide to life in the sea.</title>
        <authorList>
            <person name="Wagner-Dobler I."/>
            <person name="Ballhausen B."/>
            <person name="Berger M."/>
            <person name="Brinkhoff T."/>
            <person name="Buchholz I."/>
            <person name="Bunk B."/>
            <person name="Cypionka H."/>
            <person name="Daniel R."/>
            <person name="Drepper T."/>
            <person name="Gerdts G."/>
            <person name="Hahnke S."/>
            <person name="Han C."/>
            <person name="Jahn D."/>
            <person name="Kalhoefer D."/>
            <person name="Kiss H."/>
            <person name="Klenk H.P."/>
            <person name="Kyrpides N."/>
            <person name="Liebl W."/>
            <person name="Liesegang H."/>
            <person name="Meincke L."/>
            <person name="Pati A."/>
            <person name="Petersen J."/>
            <person name="Piekarski T."/>
            <person name="Pommerenke C."/>
            <person name="Pradella S."/>
            <person name="Pukall R."/>
            <person name="Rabus R."/>
            <person name="Stackebrandt E."/>
            <person name="Thole S."/>
            <person name="Thompson L."/>
            <person name="Tielen P."/>
            <person name="Tomasch J."/>
            <person name="von Jan M."/>
            <person name="Wanphrut N."/>
            <person name="Wichels A."/>
            <person name="Zech H."/>
            <person name="Simon M."/>
        </authorList>
    </citation>
    <scope>NUCLEOTIDE SEQUENCE [LARGE SCALE GENOMIC DNA]</scope>
    <source>
        <strain evidence="9">DSM 16493 / NCIMB 14021 / DFL 12</strain>
    </source>
</reference>
<sequence>MSETQPDTLTITRLGLHGDGIAPGPVYAARTLPGEEIRGEITGDRIAAPKIVTPCPNRVKPPCPHYARCGGCALQHAADPFVADWKVQVVIDALSAHGLSAPMRPIRTSPPRTRRRATLSGRRLKKGTLLGFHTRASDTIVDIPGCEVLAPAITEALPSLAEFLPLLGSRKGELALAVTVSEAGLDVDIRGGKPLDPALRLSLTALTQRLDLARLSLDGKVFLTLRPPAQHFGPASVTPPPGAFLQATAPGEAALLAAVTEAVGPARRIADLFAGCGTFALPLATRAEVHAVEGDADMLAALDAGWRKTPGLSKVTTEARDLFRRPLLPDDLARFGAVVIDPPRAGAEAQTAALASAQPDRIAAVSCNPVTFARDAKTLCDAGYALRWVQVVDQFRWSPHVELAAAFTAPHIQP</sequence>
<evidence type="ECO:0000256" key="4">
    <source>
        <dbReference type="ARBA" id="ARBA00022691"/>
    </source>
</evidence>
<dbReference type="AlphaFoldDB" id="A8LPG0"/>
<dbReference type="CDD" id="cd02440">
    <property type="entry name" value="AdoMet_MTases"/>
    <property type="match status" value="1"/>
</dbReference>
<name>A8LPG0_DINSH</name>
<keyword evidence="5" id="KW-0411">Iron-sulfur</keyword>
<dbReference type="Proteomes" id="UP000006833">
    <property type="component" value="Chromosome"/>
</dbReference>
<dbReference type="EMBL" id="CP000830">
    <property type="protein sequence ID" value="ABV95225.1"/>
    <property type="molecule type" value="Genomic_DNA"/>
</dbReference>
<evidence type="ECO:0000256" key="5">
    <source>
        <dbReference type="ARBA" id="ARBA00023014"/>
    </source>
</evidence>
<dbReference type="RefSeq" id="WP_012180149.1">
    <property type="nucleotide sequence ID" value="NC_009952.1"/>
</dbReference>
<evidence type="ECO:0000313" key="8">
    <source>
        <dbReference type="EMBL" id="ABV95225.1"/>
    </source>
</evidence>
<organism evidence="8 9">
    <name type="scientific">Dinoroseobacter shibae (strain DSM 16493 / NCIMB 14021 / DFL 12)</name>
    <dbReference type="NCBI Taxonomy" id="398580"/>
    <lineage>
        <taxon>Bacteria</taxon>
        <taxon>Pseudomonadati</taxon>
        <taxon>Pseudomonadota</taxon>
        <taxon>Alphaproteobacteria</taxon>
        <taxon>Rhodobacterales</taxon>
        <taxon>Roseobacteraceae</taxon>
        <taxon>Dinoroseobacter</taxon>
    </lineage>
</organism>
<dbReference type="PROSITE" id="PS01230">
    <property type="entry name" value="TRMA_1"/>
    <property type="match status" value="1"/>
</dbReference>
<dbReference type="PANTHER" id="PTHR11061">
    <property type="entry name" value="RNA M5U METHYLTRANSFERASE"/>
    <property type="match status" value="1"/>
</dbReference>
<feature type="binding site" evidence="6">
    <location>
        <position position="273"/>
    </location>
    <ligand>
        <name>S-adenosyl-L-methionine</name>
        <dbReference type="ChEBI" id="CHEBI:59789"/>
    </ligand>
</feature>
<feature type="active site" description="Nucleophile" evidence="6">
    <location>
        <position position="367"/>
    </location>
</feature>
<keyword evidence="4 6" id="KW-0949">S-adenosyl-L-methionine</keyword>
<dbReference type="KEGG" id="dsh:Dshi_3492"/>
<dbReference type="GO" id="GO:0070041">
    <property type="term" value="F:rRNA (uridine-C5-)-methyltransferase activity"/>
    <property type="evidence" value="ECO:0007669"/>
    <property type="project" value="TreeGrafter"/>
</dbReference>
<keyword evidence="1" id="KW-0004">4Fe-4S</keyword>
<dbReference type="GO" id="GO:0070475">
    <property type="term" value="P:rRNA base methylation"/>
    <property type="evidence" value="ECO:0007669"/>
    <property type="project" value="TreeGrafter"/>
</dbReference>
<evidence type="ECO:0000256" key="6">
    <source>
        <dbReference type="PROSITE-ProRule" id="PRU01024"/>
    </source>
</evidence>
<dbReference type="GO" id="GO:0051539">
    <property type="term" value="F:4 iron, 4 sulfur cluster binding"/>
    <property type="evidence" value="ECO:0007669"/>
    <property type="project" value="UniProtKB-KW"/>
</dbReference>
<dbReference type="eggNOG" id="COG2265">
    <property type="taxonomic scope" value="Bacteria"/>
</dbReference>
<dbReference type="HOGENOM" id="CLU_014689_8_0_5"/>
<feature type="binding site" evidence="6">
    <location>
        <position position="246"/>
    </location>
    <ligand>
        <name>S-adenosyl-L-methionine</name>
        <dbReference type="ChEBI" id="CHEBI:59789"/>
    </ligand>
</feature>
<comment type="similarity">
    <text evidence="6">Belongs to the class I-like SAM-binding methyltransferase superfamily. RNA M5U methyltransferase family.</text>
</comment>
<dbReference type="Pfam" id="PF05958">
    <property type="entry name" value="tRNA_U5-meth_tr"/>
    <property type="match status" value="1"/>
</dbReference>
<dbReference type="Gene3D" id="2.40.50.140">
    <property type="entry name" value="Nucleic acid-binding proteins"/>
    <property type="match status" value="1"/>
</dbReference>
<dbReference type="PANTHER" id="PTHR11061:SF49">
    <property type="entry name" value="23S RRNA (URACIL(1939)-C(5))-METHYLTRANSFERASE RLMD"/>
    <property type="match status" value="1"/>
</dbReference>
<dbReference type="PROSITE" id="PS51687">
    <property type="entry name" value="SAM_MT_RNA_M5U"/>
    <property type="match status" value="1"/>
</dbReference>
<protein>
    <submittedName>
        <fullName evidence="8">23S rRNA (Uracil-5-)-methyltransferase RumA</fullName>
        <ecNumber evidence="8">2.1.1.-</ecNumber>
    </submittedName>
</protein>
<proteinExistence type="inferred from homology"/>